<dbReference type="AlphaFoldDB" id="A0A533QAB9"/>
<reference evidence="5 6" key="1">
    <citation type="submission" date="2019-04" db="EMBL/GenBank/DDBJ databases">
        <title>Genome of a novel bacterium Candidatus Jettenia ecosi reconstructed from metagenome of an anammox bioreactor.</title>
        <authorList>
            <person name="Mardanov A.V."/>
            <person name="Beletsky A.V."/>
            <person name="Ravin N.V."/>
            <person name="Botchkova E.A."/>
            <person name="Litti Y.V."/>
            <person name="Nozhevnikova A.N."/>
        </authorList>
    </citation>
    <scope>NUCLEOTIDE SEQUENCE [LARGE SCALE GENOMIC DNA]</scope>
    <source>
        <strain evidence="5">J2</strain>
    </source>
</reference>
<protein>
    <submittedName>
        <fullName evidence="5">ABC transporter ATP-binding protein</fullName>
    </submittedName>
</protein>
<dbReference type="PROSITE" id="PS50893">
    <property type="entry name" value="ABC_TRANSPORTER_2"/>
    <property type="match status" value="1"/>
</dbReference>
<keyword evidence="3 5" id="KW-0067">ATP-binding</keyword>
<keyword evidence="1" id="KW-0813">Transport</keyword>
<keyword evidence="2" id="KW-0547">Nucleotide-binding</keyword>
<dbReference type="InterPro" id="IPR003439">
    <property type="entry name" value="ABC_transporter-like_ATP-bd"/>
</dbReference>
<dbReference type="GO" id="GO:0005524">
    <property type="term" value="F:ATP binding"/>
    <property type="evidence" value="ECO:0007669"/>
    <property type="project" value="UniProtKB-KW"/>
</dbReference>
<evidence type="ECO:0000313" key="6">
    <source>
        <dbReference type="Proteomes" id="UP000319783"/>
    </source>
</evidence>
<dbReference type="PROSITE" id="PS00211">
    <property type="entry name" value="ABC_TRANSPORTER_1"/>
    <property type="match status" value="1"/>
</dbReference>
<dbReference type="InterPro" id="IPR017871">
    <property type="entry name" value="ABC_transporter-like_CS"/>
</dbReference>
<evidence type="ECO:0000313" key="5">
    <source>
        <dbReference type="EMBL" id="TLD41622.1"/>
    </source>
</evidence>
<accession>A0A533QAB9</accession>
<evidence type="ECO:0000256" key="1">
    <source>
        <dbReference type="ARBA" id="ARBA00022448"/>
    </source>
</evidence>
<dbReference type="CDD" id="cd03230">
    <property type="entry name" value="ABC_DR_subfamily_A"/>
    <property type="match status" value="1"/>
</dbReference>
<dbReference type="SMART" id="SM00382">
    <property type="entry name" value="AAA"/>
    <property type="match status" value="1"/>
</dbReference>
<sequence length="282" mass="31699">MDNLAVRTEGLTKIYRDFWRRKSTLALTNLNLSIERGEIFGLLGPNGSGKTTTVKLLLGLLFPTSGKSWLLGYPSSDLKIKSKIGFLPEESYLYKFLNAEEILDFYGKLFGIPRKERRGRIDKLIYDVGLWPHRKRPLSQYSKGMLRRIGLAQSMINNPELILLDEPTSGLDPIGSYEIKNLILEFKKQGKTVVLSSHLLADVQNICNRIAILSKGILQVTGSVQELLSQKDVIQFLVRNLSLNDIQAVENLIKNKNGSVLSIGHPSSTLEELFVKTIQNQS</sequence>
<gene>
    <name evidence="5" type="ORF">JETT_2109</name>
</gene>
<dbReference type="Pfam" id="PF00005">
    <property type="entry name" value="ABC_tran"/>
    <property type="match status" value="1"/>
</dbReference>
<dbReference type="InterPro" id="IPR027417">
    <property type="entry name" value="P-loop_NTPase"/>
</dbReference>
<proteinExistence type="predicted"/>
<dbReference type="Gene3D" id="3.40.50.300">
    <property type="entry name" value="P-loop containing nucleotide triphosphate hydrolases"/>
    <property type="match status" value="1"/>
</dbReference>
<evidence type="ECO:0000256" key="2">
    <source>
        <dbReference type="ARBA" id="ARBA00022741"/>
    </source>
</evidence>
<comment type="caution">
    <text evidence="5">The sequence shown here is derived from an EMBL/GenBank/DDBJ whole genome shotgun (WGS) entry which is preliminary data.</text>
</comment>
<dbReference type="PANTHER" id="PTHR42939">
    <property type="entry name" value="ABC TRANSPORTER ATP-BINDING PROTEIN ALBC-RELATED"/>
    <property type="match status" value="1"/>
</dbReference>
<organism evidence="5 6">
    <name type="scientific">Candidatus Jettenia ecosi</name>
    <dbReference type="NCBI Taxonomy" id="2494326"/>
    <lineage>
        <taxon>Bacteria</taxon>
        <taxon>Pseudomonadati</taxon>
        <taxon>Planctomycetota</taxon>
        <taxon>Candidatus Brocadiia</taxon>
        <taxon>Candidatus Brocadiales</taxon>
        <taxon>Candidatus Brocadiaceae</taxon>
        <taxon>Candidatus Jettenia</taxon>
    </lineage>
</organism>
<dbReference type="SUPFAM" id="SSF52540">
    <property type="entry name" value="P-loop containing nucleoside triphosphate hydrolases"/>
    <property type="match status" value="1"/>
</dbReference>
<feature type="domain" description="ABC transporter" evidence="4">
    <location>
        <begin position="6"/>
        <end position="240"/>
    </location>
</feature>
<evidence type="ECO:0000259" key="4">
    <source>
        <dbReference type="PROSITE" id="PS50893"/>
    </source>
</evidence>
<dbReference type="PANTHER" id="PTHR42939:SF1">
    <property type="entry name" value="ABC TRANSPORTER ATP-BINDING PROTEIN ALBC-RELATED"/>
    <property type="match status" value="1"/>
</dbReference>
<dbReference type="GO" id="GO:0016887">
    <property type="term" value="F:ATP hydrolysis activity"/>
    <property type="evidence" value="ECO:0007669"/>
    <property type="project" value="InterPro"/>
</dbReference>
<dbReference type="Proteomes" id="UP000319783">
    <property type="component" value="Unassembled WGS sequence"/>
</dbReference>
<name>A0A533QAB9_9BACT</name>
<dbReference type="InterPro" id="IPR003593">
    <property type="entry name" value="AAA+_ATPase"/>
</dbReference>
<evidence type="ECO:0000256" key="3">
    <source>
        <dbReference type="ARBA" id="ARBA00022840"/>
    </source>
</evidence>
<dbReference type="InterPro" id="IPR051782">
    <property type="entry name" value="ABC_Transporter_VariousFunc"/>
</dbReference>
<dbReference type="EMBL" id="SULG01000041">
    <property type="protein sequence ID" value="TLD41622.1"/>
    <property type="molecule type" value="Genomic_DNA"/>
</dbReference>